<proteinExistence type="predicted"/>
<evidence type="ECO:0000256" key="1">
    <source>
        <dbReference type="ARBA" id="ARBA00022448"/>
    </source>
</evidence>
<dbReference type="InterPro" id="IPR003188">
    <property type="entry name" value="PTS_IIA_lac/cel"/>
</dbReference>
<evidence type="ECO:0000313" key="8">
    <source>
        <dbReference type="EMBL" id="EPC57825.1"/>
    </source>
</evidence>
<evidence type="ECO:0000256" key="5">
    <source>
        <dbReference type="PIRSR" id="PIRSR000699-1"/>
    </source>
</evidence>
<comment type="cofactor">
    <cofactor evidence="6">
        <name>Mg(2+)</name>
        <dbReference type="ChEBI" id="CHEBI:18420"/>
    </cofactor>
    <text evidence="6">Binds 1 Mg(2+) ion per trimer.</text>
</comment>
<comment type="caution">
    <text evidence="8">The sequence shown here is derived from an EMBL/GenBank/DDBJ whole genome shotgun (WGS) entry which is preliminary data.</text>
</comment>
<dbReference type="GO" id="GO:0046872">
    <property type="term" value="F:metal ion binding"/>
    <property type="evidence" value="ECO:0007669"/>
    <property type="project" value="UniProtKB-KW"/>
</dbReference>
<evidence type="ECO:0000313" key="9">
    <source>
        <dbReference type="Proteomes" id="UP000014316"/>
    </source>
</evidence>
<feature type="active site" description="Tele-phosphohistidine intermediate" evidence="5">
    <location>
        <position position="86"/>
    </location>
</feature>
<sequence length="120" mass="13275">MTDNATTHIEEDSLTKLSMNILIHAGNARDSLVKGLEELETQDYTKAQALLKEAHSEIVTAHGLQTDTLQLEAEGKQIRYSPLFCHAQDTLMTAQSELLIADHLTKILAAFDKGKEEQNA</sequence>
<organism evidence="8 9">
    <name type="scientific">Lacticaseibacillus paracasei subsp. paracasei Lpp123</name>
    <dbReference type="NCBI Taxonomy" id="1256201"/>
    <lineage>
        <taxon>Bacteria</taxon>
        <taxon>Bacillati</taxon>
        <taxon>Bacillota</taxon>
        <taxon>Bacilli</taxon>
        <taxon>Lactobacillales</taxon>
        <taxon>Lactobacillaceae</taxon>
        <taxon>Lacticaseibacillus</taxon>
    </lineage>
</organism>
<dbReference type="PIRSF" id="PIRSF000699">
    <property type="entry name" value="PTS_IILac_III"/>
    <property type="match status" value="1"/>
</dbReference>
<dbReference type="AlphaFoldDB" id="A0A829GKI8"/>
<feature type="binding site" evidence="6">
    <location>
        <position position="89"/>
    </location>
    <ligand>
        <name>Mg(2+)</name>
        <dbReference type="ChEBI" id="CHEBI:18420"/>
        <note>ligand shared between all trimeric partners</note>
    </ligand>
</feature>
<keyword evidence="4" id="KW-0598">Phosphotransferase system</keyword>
<dbReference type="GO" id="GO:0009401">
    <property type="term" value="P:phosphoenolpyruvate-dependent sugar phosphotransferase system"/>
    <property type="evidence" value="ECO:0007669"/>
    <property type="project" value="UniProtKB-KW"/>
</dbReference>
<evidence type="ECO:0000256" key="2">
    <source>
        <dbReference type="ARBA" id="ARBA00022597"/>
    </source>
</evidence>
<dbReference type="GO" id="GO:0016740">
    <property type="term" value="F:transferase activity"/>
    <property type="evidence" value="ECO:0007669"/>
    <property type="project" value="UniProtKB-KW"/>
</dbReference>
<evidence type="ECO:0000256" key="3">
    <source>
        <dbReference type="ARBA" id="ARBA00022679"/>
    </source>
</evidence>
<dbReference type="PROSITE" id="PS51095">
    <property type="entry name" value="PTS_EIIA_TYPE_3"/>
    <property type="match status" value="1"/>
</dbReference>
<dbReference type="Proteomes" id="UP000014316">
    <property type="component" value="Unassembled WGS sequence"/>
</dbReference>
<keyword evidence="1" id="KW-0813">Transport</keyword>
<name>A0A829GKI8_LACPA</name>
<dbReference type="EMBL" id="ANJW01000149">
    <property type="protein sequence ID" value="EPC57825.1"/>
    <property type="molecule type" value="Genomic_DNA"/>
</dbReference>
<reference evidence="8 9" key="1">
    <citation type="journal article" date="2013" name="PLoS ONE">
        <title>Lactobacillus paracasei comparative genomics: towards species pan-genome definition and exploitation of diversity.</title>
        <authorList>
            <person name="Smokvina T."/>
            <person name="Wels M."/>
            <person name="Polka J."/>
            <person name="Chervaux C."/>
            <person name="Brisse S."/>
            <person name="Boekhorst J."/>
            <person name="van Hylckama Vlieg J.E."/>
            <person name="Siezen R.J."/>
        </authorList>
    </citation>
    <scope>NUCLEOTIDE SEQUENCE [LARGE SCALE GENOMIC DNA]</scope>
    <source>
        <strain evidence="8 9">Lpp123</strain>
    </source>
</reference>
<gene>
    <name evidence="8" type="ORF">Lpp123_02549</name>
</gene>
<keyword evidence="3 8" id="KW-0808">Transferase</keyword>
<dbReference type="Gene3D" id="1.20.58.80">
    <property type="entry name" value="Phosphotransferase system, lactose/cellobiose-type IIA subunit"/>
    <property type="match status" value="1"/>
</dbReference>
<dbReference type="PANTHER" id="PTHR34382:SF7">
    <property type="entry name" value="PTS SYSTEM N,N'-DIACETYLCHITOBIOSE-SPECIFIC EIIA COMPONENT"/>
    <property type="match status" value="1"/>
</dbReference>
<keyword evidence="6" id="KW-0479">Metal-binding</keyword>
<feature type="modified residue" description="Phosphohistidine; by HPr" evidence="7">
    <location>
        <position position="86"/>
    </location>
</feature>
<evidence type="ECO:0000256" key="4">
    <source>
        <dbReference type="ARBA" id="ARBA00022683"/>
    </source>
</evidence>
<dbReference type="SUPFAM" id="SSF46973">
    <property type="entry name" value="Enzyme IIa from lactose specific PTS, IIa-lac"/>
    <property type="match status" value="1"/>
</dbReference>
<dbReference type="Pfam" id="PF02255">
    <property type="entry name" value="PTS_IIA"/>
    <property type="match status" value="1"/>
</dbReference>
<evidence type="ECO:0000256" key="6">
    <source>
        <dbReference type="PIRSR" id="PIRSR000699-2"/>
    </source>
</evidence>
<accession>A0A829GKI8</accession>
<evidence type="ECO:0000256" key="7">
    <source>
        <dbReference type="PROSITE-ProRule" id="PRU00418"/>
    </source>
</evidence>
<dbReference type="PANTHER" id="PTHR34382">
    <property type="entry name" value="PTS SYSTEM N,N'-DIACETYLCHITOBIOSE-SPECIFIC EIIA COMPONENT"/>
    <property type="match status" value="1"/>
</dbReference>
<keyword evidence="6" id="KW-0460">Magnesium</keyword>
<dbReference type="InterPro" id="IPR036542">
    <property type="entry name" value="PTS_IIA_lac/cel_sf"/>
</dbReference>
<protein>
    <submittedName>
        <fullName evidence="8">Phosphotransferase system enzyme IIA</fullName>
    </submittedName>
</protein>
<keyword evidence="2" id="KW-0762">Sugar transport</keyword>